<dbReference type="GO" id="GO:0008080">
    <property type="term" value="F:N-acetyltransferase activity"/>
    <property type="evidence" value="ECO:0007669"/>
    <property type="project" value="InterPro"/>
</dbReference>
<dbReference type="Gene3D" id="3.40.630.30">
    <property type="match status" value="1"/>
</dbReference>
<dbReference type="Pfam" id="PF00583">
    <property type="entry name" value="Acetyltransf_1"/>
    <property type="match status" value="1"/>
</dbReference>
<dbReference type="AlphaFoldDB" id="A0A2A9CX08"/>
<keyword evidence="3" id="KW-0687">Ribonucleoprotein</keyword>
<accession>A0A2A9CX08</accession>
<gene>
    <name evidence="3" type="ORF">ATK74_2786</name>
</gene>
<name>A0A2A9CX08_9ACTN</name>
<dbReference type="PANTHER" id="PTHR13947">
    <property type="entry name" value="GNAT FAMILY N-ACETYLTRANSFERASE"/>
    <property type="match status" value="1"/>
</dbReference>
<comment type="caution">
    <text evidence="3">The sequence shown here is derived from an EMBL/GenBank/DDBJ whole genome shotgun (WGS) entry which is preliminary data.</text>
</comment>
<protein>
    <submittedName>
        <fullName evidence="3">Ribosomal protein S18 acetylase RimI-like enzyme</fullName>
    </submittedName>
</protein>
<dbReference type="InterPro" id="IPR000182">
    <property type="entry name" value="GNAT_dom"/>
</dbReference>
<dbReference type="CDD" id="cd04301">
    <property type="entry name" value="NAT_SF"/>
    <property type="match status" value="1"/>
</dbReference>
<keyword evidence="4" id="KW-1185">Reference proteome</keyword>
<evidence type="ECO:0000313" key="4">
    <source>
        <dbReference type="Proteomes" id="UP000226079"/>
    </source>
</evidence>
<evidence type="ECO:0000259" key="2">
    <source>
        <dbReference type="PROSITE" id="PS51186"/>
    </source>
</evidence>
<dbReference type="EMBL" id="PDJC01000001">
    <property type="protein sequence ID" value="PFG18202.1"/>
    <property type="molecule type" value="Genomic_DNA"/>
</dbReference>
<evidence type="ECO:0000313" key="3">
    <source>
        <dbReference type="EMBL" id="PFG18202.1"/>
    </source>
</evidence>
<reference evidence="3 4" key="1">
    <citation type="submission" date="2017-10" db="EMBL/GenBank/DDBJ databases">
        <title>Sequencing the genomes of 1000 actinobacteria strains.</title>
        <authorList>
            <person name="Klenk H.-P."/>
        </authorList>
    </citation>
    <scope>NUCLEOTIDE SEQUENCE [LARGE SCALE GENOMIC DNA]</scope>
    <source>
        <strain evidence="3 4">DSM 15597</strain>
    </source>
</reference>
<organism evidence="3 4">
    <name type="scientific">Propionicimonas paludicola</name>
    <dbReference type="NCBI Taxonomy" id="185243"/>
    <lineage>
        <taxon>Bacteria</taxon>
        <taxon>Bacillati</taxon>
        <taxon>Actinomycetota</taxon>
        <taxon>Actinomycetes</taxon>
        <taxon>Propionibacteriales</taxon>
        <taxon>Nocardioidaceae</taxon>
        <taxon>Propionicimonas</taxon>
    </lineage>
</organism>
<evidence type="ECO:0000256" key="1">
    <source>
        <dbReference type="ARBA" id="ARBA00022679"/>
    </source>
</evidence>
<dbReference type="InterPro" id="IPR016181">
    <property type="entry name" value="Acyl_CoA_acyltransferase"/>
</dbReference>
<feature type="domain" description="N-acetyltransferase" evidence="2">
    <location>
        <begin position="10"/>
        <end position="170"/>
    </location>
</feature>
<keyword evidence="3" id="KW-0689">Ribosomal protein</keyword>
<dbReference type="Proteomes" id="UP000226079">
    <property type="component" value="Unassembled WGS sequence"/>
</dbReference>
<dbReference type="PROSITE" id="PS51186">
    <property type="entry name" value="GNAT"/>
    <property type="match status" value="1"/>
</dbReference>
<dbReference type="GO" id="GO:0005840">
    <property type="term" value="C:ribosome"/>
    <property type="evidence" value="ECO:0007669"/>
    <property type="project" value="UniProtKB-KW"/>
</dbReference>
<dbReference type="PANTHER" id="PTHR13947:SF37">
    <property type="entry name" value="LD18367P"/>
    <property type="match status" value="1"/>
</dbReference>
<dbReference type="InterPro" id="IPR050769">
    <property type="entry name" value="NAT_camello-type"/>
</dbReference>
<sequence length="179" mass="19515">MDAQEPDGPLQVVTLGASRYPEVLAVLRAGFDTVREQFGITAQNNPHYPVYWTVGDVARAVARPARLLGVEVDSRVAGCAFVGPSRRREGCWELRHLAVDPEHRHRGLGRLLVTEAAAHAAADGAEALRIGIVAENRRLSDWYHGLGFVDVSCGESYPPLPFTVDHLELPLAAKVDMSI</sequence>
<dbReference type="SUPFAM" id="SSF55729">
    <property type="entry name" value="Acyl-CoA N-acyltransferases (Nat)"/>
    <property type="match status" value="1"/>
</dbReference>
<proteinExistence type="predicted"/>
<dbReference type="OrthoDB" id="3526335at2"/>
<dbReference type="RefSeq" id="WP_098461576.1">
    <property type="nucleotide sequence ID" value="NZ_PDJC01000001.1"/>
</dbReference>
<keyword evidence="1" id="KW-0808">Transferase</keyword>